<feature type="region of interest" description="Disordered" evidence="11">
    <location>
        <begin position="868"/>
        <end position="951"/>
    </location>
</feature>
<feature type="domain" description="C2" evidence="13">
    <location>
        <begin position="576"/>
        <end position="696"/>
    </location>
</feature>
<dbReference type="InterPro" id="IPR037756">
    <property type="entry name" value="C2D_Tricalbin"/>
</dbReference>
<comment type="subcellular location">
    <subcellularLocation>
        <location evidence="1">Endoplasmic reticulum membrane</location>
    </subcellularLocation>
</comment>
<dbReference type="Pfam" id="PF25669">
    <property type="entry name" value="SMP_MUG190-like"/>
    <property type="match status" value="1"/>
</dbReference>
<dbReference type="InterPro" id="IPR000008">
    <property type="entry name" value="C2_dom"/>
</dbReference>
<feature type="domain" description="C2" evidence="13">
    <location>
        <begin position="1351"/>
        <end position="1466"/>
    </location>
</feature>
<evidence type="ECO:0000256" key="2">
    <source>
        <dbReference type="ARBA" id="ARBA00022448"/>
    </source>
</evidence>
<dbReference type="GO" id="GO:0006869">
    <property type="term" value="P:lipid transport"/>
    <property type="evidence" value="ECO:0007669"/>
    <property type="project" value="UniProtKB-KW"/>
</dbReference>
<name>A0AA40BYT4_9PEZI</name>
<accession>A0AA40BYT4</accession>
<dbReference type="CDD" id="cd21678">
    <property type="entry name" value="SMP_TCB"/>
    <property type="match status" value="1"/>
</dbReference>
<dbReference type="Pfam" id="PF24920">
    <property type="entry name" value="C2_TCB1"/>
    <property type="match status" value="1"/>
</dbReference>
<dbReference type="GO" id="GO:0071944">
    <property type="term" value="C:cell periphery"/>
    <property type="evidence" value="ECO:0007669"/>
    <property type="project" value="UniProtKB-ARBA"/>
</dbReference>
<dbReference type="InterPro" id="IPR037765">
    <property type="entry name" value="C2B_Tricalbin"/>
</dbReference>
<feature type="compositionally biased region" description="Basic and acidic residues" evidence="11">
    <location>
        <begin position="941"/>
        <end position="950"/>
    </location>
</feature>
<dbReference type="CDD" id="cd00030">
    <property type="entry name" value="C2"/>
    <property type="match status" value="1"/>
</dbReference>
<dbReference type="InterPro" id="IPR056910">
    <property type="entry name" value="TCB1-3_C2"/>
</dbReference>
<dbReference type="Pfam" id="PF00168">
    <property type="entry name" value="C2"/>
    <property type="match status" value="5"/>
</dbReference>
<feature type="transmembrane region" description="Helical" evidence="12">
    <location>
        <begin position="182"/>
        <end position="205"/>
    </location>
</feature>
<dbReference type="CDD" id="cd04045">
    <property type="entry name" value="C2C_Tricalbin-like"/>
    <property type="match status" value="1"/>
</dbReference>
<evidence type="ECO:0000256" key="1">
    <source>
        <dbReference type="ARBA" id="ARBA00004586"/>
    </source>
</evidence>
<keyword evidence="7 12" id="KW-1133">Transmembrane helix</keyword>
<keyword evidence="10 12" id="KW-0472">Membrane</keyword>
<dbReference type="EMBL" id="JAULSR010000005">
    <property type="protein sequence ID" value="KAK0618469.1"/>
    <property type="molecule type" value="Genomic_DNA"/>
</dbReference>
<dbReference type="GO" id="GO:0061817">
    <property type="term" value="P:endoplasmic reticulum-plasma membrane tethering"/>
    <property type="evidence" value="ECO:0007669"/>
    <property type="project" value="InterPro"/>
</dbReference>
<feature type="domain" description="C2" evidence="13">
    <location>
        <begin position="714"/>
        <end position="831"/>
    </location>
</feature>
<feature type="region of interest" description="Disordered" evidence="11">
    <location>
        <begin position="1484"/>
        <end position="1513"/>
    </location>
</feature>
<keyword evidence="9" id="KW-0446">Lipid-binding</keyword>
<dbReference type="PANTHER" id="PTHR46980:SF2">
    <property type="entry name" value="TRICALBIN-1-RELATED"/>
    <property type="match status" value="1"/>
</dbReference>
<feature type="domain" description="C2" evidence="13">
    <location>
        <begin position="1079"/>
        <end position="1197"/>
    </location>
</feature>
<evidence type="ECO:0000259" key="13">
    <source>
        <dbReference type="PROSITE" id="PS50004"/>
    </source>
</evidence>
<dbReference type="PROSITE" id="PS50004">
    <property type="entry name" value="C2"/>
    <property type="match status" value="5"/>
</dbReference>
<evidence type="ECO:0000256" key="4">
    <source>
        <dbReference type="ARBA" id="ARBA00022692"/>
    </source>
</evidence>
<evidence type="ECO:0000256" key="9">
    <source>
        <dbReference type="ARBA" id="ARBA00023121"/>
    </source>
</evidence>
<evidence type="ECO:0000256" key="8">
    <source>
        <dbReference type="ARBA" id="ARBA00023055"/>
    </source>
</evidence>
<dbReference type="CDD" id="cd04052">
    <property type="entry name" value="C2B_Tricalbin-like"/>
    <property type="match status" value="1"/>
</dbReference>
<evidence type="ECO:0000256" key="3">
    <source>
        <dbReference type="ARBA" id="ARBA00022553"/>
    </source>
</evidence>
<feature type="compositionally biased region" description="Basic and acidic residues" evidence="11">
    <location>
        <begin position="1"/>
        <end position="10"/>
    </location>
</feature>
<dbReference type="InterPro" id="IPR031468">
    <property type="entry name" value="SMP_LBD"/>
</dbReference>
<dbReference type="SMART" id="SM00239">
    <property type="entry name" value="C2"/>
    <property type="match status" value="5"/>
</dbReference>
<dbReference type="InterPro" id="IPR052455">
    <property type="entry name" value="Tricalbin_domain"/>
</dbReference>
<dbReference type="Gene3D" id="2.60.40.150">
    <property type="entry name" value="C2 domain"/>
    <property type="match status" value="5"/>
</dbReference>
<dbReference type="PRINTS" id="PR00360">
    <property type="entry name" value="C2DOMAIN"/>
</dbReference>
<evidence type="ECO:0000313" key="16">
    <source>
        <dbReference type="Proteomes" id="UP001174934"/>
    </source>
</evidence>
<dbReference type="CDD" id="cd04044">
    <property type="entry name" value="C2A_Tricalbin-like"/>
    <property type="match status" value="1"/>
</dbReference>
<evidence type="ECO:0000256" key="10">
    <source>
        <dbReference type="ARBA" id="ARBA00023136"/>
    </source>
</evidence>
<dbReference type="PANTHER" id="PTHR46980">
    <property type="entry name" value="TRICALBIN-1-RELATED"/>
    <property type="match status" value="1"/>
</dbReference>
<gene>
    <name evidence="15" type="ORF">B0T17DRAFT_495571</name>
</gene>
<feature type="region of interest" description="Disordered" evidence="11">
    <location>
        <begin position="50"/>
        <end position="74"/>
    </location>
</feature>
<dbReference type="GO" id="GO:0008289">
    <property type="term" value="F:lipid binding"/>
    <property type="evidence" value="ECO:0007669"/>
    <property type="project" value="UniProtKB-KW"/>
</dbReference>
<keyword evidence="6" id="KW-0256">Endoplasmic reticulum</keyword>
<keyword evidence="2" id="KW-0813">Transport</keyword>
<dbReference type="InterPro" id="IPR037762">
    <property type="entry name" value="C2C_Tricalbin"/>
</dbReference>
<keyword evidence="16" id="KW-1185">Reference proteome</keyword>
<dbReference type="PROSITE" id="PS51847">
    <property type="entry name" value="SMP"/>
    <property type="match status" value="1"/>
</dbReference>
<feature type="compositionally biased region" description="Low complexity" evidence="11">
    <location>
        <begin position="922"/>
        <end position="932"/>
    </location>
</feature>
<feature type="compositionally biased region" description="Basic and acidic residues" evidence="11">
    <location>
        <begin position="908"/>
        <end position="921"/>
    </location>
</feature>
<keyword evidence="4 12" id="KW-0812">Transmembrane</keyword>
<feature type="compositionally biased region" description="Basic and acidic residues" evidence="11">
    <location>
        <begin position="55"/>
        <end position="66"/>
    </location>
</feature>
<dbReference type="CDD" id="cd04040">
    <property type="entry name" value="C2D_Tricalbin-like"/>
    <property type="match status" value="1"/>
</dbReference>
<feature type="compositionally biased region" description="Basic and acidic residues" evidence="11">
    <location>
        <begin position="1500"/>
        <end position="1513"/>
    </location>
</feature>
<dbReference type="SUPFAM" id="SSF49562">
    <property type="entry name" value="C2 domain (Calcium/lipid-binding domain, CaLB)"/>
    <property type="match status" value="5"/>
</dbReference>
<evidence type="ECO:0000256" key="12">
    <source>
        <dbReference type="SAM" id="Phobius"/>
    </source>
</evidence>
<dbReference type="InterPro" id="IPR037761">
    <property type="entry name" value="C2A_Tricalbin"/>
</dbReference>
<dbReference type="Proteomes" id="UP001174934">
    <property type="component" value="Unassembled WGS sequence"/>
</dbReference>
<feature type="domain" description="SMP-LTD" evidence="14">
    <location>
        <begin position="232"/>
        <end position="437"/>
    </location>
</feature>
<feature type="region of interest" description="Disordered" evidence="11">
    <location>
        <begin position="1"/>
        <end position="29"/>
    </location>
</feature>
<reference evidence="15" key="1">
    <citation type="submission" date="2023-06" db="EMBL/GenBank/DDBJ databases">
        <title>Genome-scale phylogeny and comparative genomics of the fungal order Sordariales.</title>
        <authorList>
            <consortium name="Lawrence Berkeley National Laboratory"/>
            <person name="Hensen N."/>
            <person name="Bonometti L."/>
            <person name="Westerberg I."/>
            <person name="Brannstrom I.O."/>
            <person name="Guillou S."/>
            <person name="Cros-Aarteil S."/>
            <person name="Calhoun S."/>
            <person name="Haridas S."/>
            <person name="Kuo A."/>
            <person name="Mondo S."/>
            <person name="Pangilinan J."/>
            <person name="Riley R."/>
            <person name="LaButti K."/>
            <person name="Andreopoulos B."/>
            <person name="Lipzen A."/>
            <person name="Chen C."/>
            <person name="Yanf M."/>
            <person name="Daum C."/>
            <person name="Ng V."/>
            <person name="Clum A."/>
            <person name="Steindorff A."/>
            <person name="Ohm R."/>
            <person name="Martin F."/>
            <person name="Silar P."/>
            <person name="Natvig D."/>
            <person name="Lalanne C."/>
            <person name="Gautier V."/>
            <person name="Ament-velasquez S.L."/>
            <person name="Kruys A."/>
            <person name="Hutchinson M.I."/>
            <person name="Powell A.J."/>
            <person name="Barry K."/>
            <person name="Miller A.N."/>
            <person name="Grigoriev I.V."/>
            <person name="Debuchy R."/>
            <person name="Gladieux P."/>
            <person name="Thoren M.H."/>
            <person name="Johannesson H."/>
        </authorList>
    </citation>
    <scope>NUCLEOTIDE SEQUENCE</scope>
    <source>
        <strain evidence="15">SMH3391-2</strain>
    </source>
</reference>
<sequence>MATAHAENELKQQGAIEAARDPESNVTAEDAEHMIVKDSKAAGVAAFTFDPNATAEEKRSQTRDAIPDGFTRRPHGVAIATDIDDGSKPDIDLPTPSKAGAVAVTTGEDGKTLVNGNTEEEDAAEMAKKTGWAPRFGWPVDPEDGVDLLDHTTWLEGQIPDTYFGDWYYNAAVIVFACISSWLVAVLGGGLGWVFLIMAICSTYYRTSLRRVRRNFRDDITREMGLKKLDTDNESVEWINSFLVKFWPIYQPVLAETIISSVDQVLSGATPAFLDSLKLKAFTLGNKPPRMEHVKTYPKAEDDVVIMDWMFSFTPNDTADMTAHQIRNKVNPKVVLEIRIGKAMVSKGLDVIVEDMAFSGIMRLKIKLQLPFPHVEKIEMCFLERPTIDYVCKPLGGETFGFDINFIPGLETFILEQIHGTLAPMMYAPNVFPIEVAKMLAGTPVDQAIGVLAVTLHGAEGLKNTDSFAGTPDPYAVLSLNRRQALAQTKVIKESNSPRWNETHYIIITSFNDSLDVEIFDYNDFRKDKKLGAASFPLENMEEIREYENERLEVKHDGKARGVVSCDIRFFPVLEPVKLPDGTEEPVPDSNTGILRFTVEQAKALDGTKSLVGLLNPYATLLLNGKEVHISKKLKRTNNPIWDNGSKEILITDRKNAKLGVAIKDDRDLTGDQLIGTYQIKLDDMLDLMSKGQDWYNLAGVKTGRVKMMAQWKPVTISGVAASTGGYQTPIGVLRVHFKNAKQLRNFEALGKSDPYARVLLSGVEKSRTVTFKNNLNPDWDEVLYVPIHSAKERLQLEVMDAENVGRDRSLGLTEIFSGDYMSQDENGEWAVHDKKVVREDGLKIHGKGVAKGVLTYTVAFYPTLNVADPEDEEEAEKEKDNTSSAESGQSLEVPRSAEAGKFSVTLEKTDGTKPAEEKEPATPLTPKTPTTPISPSFPRRSRDEKEPPKIRLTPQELLRYESGLIIFKLMEADLPKNHRIEVFVDDMAFPSYISSVAKSKSHKFDEIGDCFIRELDFSKLTIKISEKSDKQEGENKQHVLARLAGNTLDTLKQCLNNPTVLKIRDDQGNVYSIKVSLKYVPVKMNLDPSESINNMGNLRVDILDAKDLPSADSNGKSDPYVKFEFNGQEVHKTKTQKKTLHPVWNEFFELSVPSRTAANFKATVWDWDLAGGDDLLGAADINLDTLEPFKGQEMVFSLDGKSGTIRLRLIFRPDYVTRTRQGSSTFSGTFSVPGKIVTGVAGAPIKGGAAVVGAVGQGVGKGASFLKRGFRSGTGKKDDESDGAVPTIAPANIPIITTNGPDPSPGMGLKRSTGLAIIPDGDATPPSPPDSRTAGVANGGLGYHHSRTKSMGASSIHSAIFPGASSGTASFTVVSASGFPPSSDTYVTVTQVREGKSKLVGKTKHHKGPSGTVKFGDVFRISCTPDSQFKVEVKEHHTLSSDELLGESIYFVDESGAGQEKDIKVGNGTVTISSAFVPTEDLAVSDSPKSTHLRRSFLGKRDSKSREGTPAS</sequence>
<evidence type="ECO:0000313" key="15">
    <source>
        <dbReference type="EMBL" id="KAK0618469.1"/>
    </source>
</evidence>
<proteinExistence type="predicted"/>
<dbReference type="InterPro" id="IPR017147">
    <property type="entry name" value="Tricalbin"/>
</dbReference>
<dbReference type="InterPro" id="IPR035892">
    <property type="entry name" value="C2_domain_sf"/>
</dbReference>
<evidence type="ECO:0000256" key="11">
    <source>
        <dbReference type="SAM" id="MobiDB-lite"/>
    </source>
</evidence>
<protein>
    <submittedName>
        <fullName evidence="15">C2 domain-containing protein</fullName>
    </submittedName>
</protein>
<keyword evidence="8" id="KW-0445">Lipid transport</keyword>
<dbReference type="PIRSF" id="PIRSF037232">
    <property type="entry name" value="Tricalbin"/>
    <property type="match status" value="1"/>
</dbReference>
<dbReference type="GO" id="GO:0005789">
    <property type="term" value="C:endoplasmic reticulum membrane"/>
    <property type="evidence" value="ECO:0007669"/>
    <property type="project" value="UniProtKB-SubCell"/>
</dbReference>
<feature type="domain" description="C2" evidence="13">
    <location>
        <begin position="433"/>
        <end position="551"/>
    </location>
</feature>
<comment type="caution">
    <text evidence="15">The sequence shown here is derived from an EMBL/GenBank/DDBJ whole genome shotgun (WGS) entry which is preliminary data.</text>
</comment>
<keyword evidence="5" id="KW-0677">Repeat</keyword>
<evidence type="ECO:0000256" key="7">
    <source>
        <dbReference type="ARBA" id="ARBA00022989"/>
    </source>
</evidence>
<organism evidence="15 16">
    <name type="scientific">Bombardia bombarda</name>
    <dbReference type="NCBI Taxonomy" id="252184"/>
    <lineage>
        <taxon>Eukaryota</taxon>
        <taxon>Fungi</taxon>
        <taxon>Dikarya</taxon>
        <taxon>Ascomycota</taxon>
        <taxon>Pezizomycotina</taxon>
        <taxon>Sordariomycetes</taxon>
        <taxon>Sordariomycetidae</taxon>
        <taxon>Sordariales</taxon>
        <taxon>Lasiosphaeriaceae</taxon>
        <taxon>Bombardia</taxon>
    </lineage>
</organism>
<evidence type="ECO:0000259" key="14">
    <source>
        <dbReference type="PROSITE" id="PS51847"/>
    </source>
</evidence>
<keyword evidence="3" id="KW-0597">Phosphoprotein</keyword>
<evidence type="ECO:0000256" key="6">
    <source>
        <dbReference type="ARBA" id="ARBA00022824"/>
    </source>
</evidence>
<evidence type="ECO:0000256" key="5">
    <source>
        <dbReference type="ARBA" id="ARBA00022737"/>
    </source>
</evidence>